<dbReference type="InterPro" id="IPR036890">
    <property type="entry name" value="HATPase_C_sf"/>
</dbReference>
<keyword evidence="11" id="KW-0067">ATP-binding</keyword>
<dbReference type="Gene3D" id="1.10.287.130">
    <property type="match status" value="1"/>
</dbReference>
<evidence type="ECO:0000256" key="9">
    <source>
        <dbReference type="ARBA" id="ARBA00022741"/>
    </source>
</evidence>
<evidence type="ECO:0000256" key="5">
    <source>
        <dbReference type="ARBA" id="ARBA00022475"/>
    </source>
</evidence>
<dbReference type="NCBIfam" id="TIGR00229">
    <property type="entry name" value="sensory_box"/>
    <property type="match status" value="2"/>
</dbReference>
<feature type="domain" description="PAS" evidence="16">
    <location>
        <begin position="145"/>
        <end position="192"/>
    </location>
</feature>
<evidence type="ECO:0000256" key="14">
    <source>
        <dbReference type="ARBA" id="ARBA00023136"/>
    </source>
</evidence>
<dbReference type="Pfam" id="PF02518">
    <property type="entry name" value="HATPase_c"/>
    <property type="match status" value="1"/>
</dbReference>
<dbReference type="SUPFAM" id="SSF47384">
    <property type="entry name" value="Homodimeric domain of signal transducing histidine kinase"/>
    <property type="match status" value="1"/>
</dbReference>
<keyword evidence="5" id="KW-1003">Cell membrane</keyword>
<evidence type="ECO:0000256" key="13">
    <source>
        <dbReference type="ARBA" id="ARBA00023012"/>
    </source>
</evidence>
<sequence length="497" mass="56382">MLTKALDASISGIIITDNSQPDNPIVYCNGAFESMSGYSRNEIIGHNCRFLQADDRSQKEREILAKAVNEGLGCTVEIRNYKKNGDLFWNELYMSPVKDGDGKVTHFIGVQNDVTYRKKVEHDLRQQKANMEKMVEERTLALRDSEAFLTSIIETVREGLLVLDPNFTVLSANYHFLKTFKVTVEETVGKQLYALGNNQWDIPLLRNLLVKILPTNNPVVDFEVEHEFPHIGKKLMLLNAYRIELEGQFKDQILLAIEDITERKEIERRKDDFLSIASHELKTPLTTIKGYMQVIERSLPSEASEKFKSTIGKVSQYVERLNNLISELLDVSRIQTGNIELHEARFEFDKMVSDVVDGIQSSAHNHKIILKGKTNTSILADETHIIQVLNNLLSNAIKYGPDSEIIEVNISNVSEYVKVSVKDFGVGMSAQDTKRVFERFFRGSEIQQRFPGMGIGLYVCDQIIKNHKGTLWVESQKGKGSIFSFTLPKNGKGSDEQ</sequence>
<dbReference type="SUPFAM" id="SSF55785">
    <property type="entry name" value="PYP-like sensor domain (PAS domain)"/>
    <property type="match status" value="2"/>
</dbReference>
<dbReference type="EMBL" id="LMZQ01000001">
    <property type="protein sequence ID" value="KRT18199.1"/>
    <property type="molecule type" value="Genomic_DNA"/>
</dbReference>
<evidence type="ECO:0000256" key="1">
    <source>
        <dbReference type="ARBA" id="ARBA00000085"/>
    </source>
</evidence>
<dbReference type="PROSITE" id="PS50112">
    <property type="entry name" value="PAS"/>
    <property type="match status" value="2"/>
</dbReference>
<dbReference type="InterPro" id="IPR050351">
    <property type="entry name" value="BphY/WalK/GraS-like"/>
</dbReference>
<keyword evidence="13" id="KW-0902">Two-component regulatory system</keyword>
<evidence type="ECO:0000256" key="10">
    <source>
        <dbReference type="ARBA" id="ARBA00022777"/>
    </source>
</evidence>
<evidence type="ECO:0000259" key="16">
    <source>
        <dbReference type="PROSITE" id="PS50112"/>
    </source>
</evidence>
<dbReference type="GO" id="GO:0045121">
    <property type="term" value="C:membrane raft"/>
    <property type="evidence" value="ECO:0007669"/>
    <property type="project" value="UniProtKB-SubCell"/>
</dbReference>
<comment type="subcellular location">
    <subcellularLocation>
        <location evidence="2">Cell membrane</location>
    </subcellularLocation>
    <subcellularLocation>
        <location evidence="3">Membrane raft</location>
        <topology evidence="3">Multi-pass membrane protein</topology>
    </subcellularLocation>
</comment>
<dbReference type="PANTHER" id="PTHR42878">
    <property type="entry name" value="TWO-COMPONENT HISTIDINE KINASE"/>
    <property type="match status" value="1"/>
</dbReference>
<dbReference type="FunFam" id="1.10.287.130:FF:000001">
    <property type="entry name" value="Two-component sensor histidine kinase"/>
    <property type="match status" value="1"/>
</dbReference>
<evidence type="ECO:0000313" key="19">
    <source>
        <dbReference type="Proteomes" id="UP000051950"/>
    </source>
</evidence>
<keyword evidence="6" id="KW-0597">Phosphoprotein</keyword>
<dbReference type="STRING" id="687842.ASU31_00175"/>
<evidence type="ECO:0000256" key="4">
    <source>
        <dbReference type="ARBA" id="ARBA00012438"/>
    </source>
</evidence>
<evidence type="ECO:0000256" key="8">
    <source>
        <dbReference type="ARBA" id="ARBA00022692"/>
    </source>
</evidence>
<feature type="domain" description="Histidine kinase" evidence="15">
    <location>
        <begin position="276"/>
        <end position="491"/>
    </location>
</feature>
<dbReference type="FunFam" id="3.30.565.10:FF:000023">
    <property type="entry name" value="PAS domain-containing sensor histidine kinase"/>
    <property type="match status" value="1"/>
</dbReference>
<comment type="catalytic activity">
    <reaction evidence="1">
        <text>ATP + protein L-histidine = ADP + protein N-phospho-L-histidine.</text>
        <dbReference type="EC" id="2.7.13.3"/>
    </reaction>
</comment>
<keyword evidence="14" id="KW-0472">Membrane</keyword>
<dbReference type="AlphaFoldDB" id="A0A0T5VWG4"/>
<evidence type="ECO:0000256" key="6">
    <source>
        <dbReference type="ARBA" id="ARBA00022553"/>
    </source>
</evidence>
<dbReference type="InterPro" id="IPR000700">
    <property type="entry name" value="PAS-assoc_C"/>
</dbReference>
<evidence type="ECO:0000313" key="18">
    <source>
        <dbReference type="EMBL" id="KRT18199.1"/>
    </source>
</evidence>
<dbReference type="PROSITE" id="PS50113">
    <property type="entry name" value="PAC"/>
    <property type="match status" value="1"/>
</dbReference>
<dbReference type="InterPro" id="IPR035965">
    <property type="entry name" value="PAS-like_dom_sf"/>
</dbReference>
<dbReference type="Pfam" id="PF08448">
    <property type="entry name" value="PAS_4"/>
    <property type="match status" value="1"/>
</dbReference>
<dbReference type="InterPro" id="IPR005467">
    <property type="entry name" value="His_kinase_dom"/>
</dbReference>
<evidence type="ECO:0000256" key="12">
    <source>
        <dbReference type="ARBA" id="ARBA00022989"/>
    </source>
</evidence>
<dbReference type="Pfam" id="PF00512">
    <property type="entry name" value="HisKA"/>
    <property type="match status" value="1"/>
</dbReference>
<dbReference type="PANTHER" id="PTHR42878:SF7">
    <property type="entry name" value="SENSOR HISTIDINE KINASE GLRK"/>
    <property type="match status" value="1"/>
</dbReference>
<evidence type="ECO:0000259" key="15">
    <source>
        <dbReference type="PROSITE" id="PS50109"/>
    </source>
</evidence>
<dbReference type="GO" id="GO:0005886">
    <property type="term" value="C:plasma membrane"/>
    <property type="evidence" value="ECO:0007669"/>
    <property type="project" value="UniProtKB-SubCell"/>
</dbReference>
<dbReference type="SMART" id="SM00086">
    <property type="entry name" value="PAC"/>
    <property type="match status" value="1"/>
</dbReference>
<dbReference type="InterPro" id="IPR036097">
    <property type="entry name" value="HisK_dim/P_sf"/>
</dbReference>
<dbReference type="Proteomes" id="UP000051950">
    <property type="component" value="Unassembled WGS sequence"/>
</dbReference>
<dbReference type="GO" id="GO:0030295">
    <property type="term" value="F:protein kinase activator activity"/>
    <property type="evidence" value="ECO:0007669"/>
    <property type="project" value="TreeGrafter"/>
</dbReference>
<keyword evidence="19" id="KW-1185">Reference proteome</keyword>
<dbReference type="Gene3D" id="3.30.450.20">
    <property type="entry name" value="PAS domain"/>
    <property type="match status" value="2"/>
</dbReference>
<dbReference type="InterPro" id="IPR001610">
    <property type="entry name" value="PAC"/>
</dbReference>
<protein>
    <recommendedName>
        <fullName evidence="4">histidine kinase</fullName>
        <ecNumber evidence="4">2.7.13.3</ecNumber>
    </recommendedName>
</protein>
<reference evidence="18 19" key="1">
    <citation type="submission" date="2015-11" db="EMBL/GenBank/DDBJ databases">
        <title>Sequence of Pedobacter ginsenosidimutans.</title>
        <authorList>
            <person name="Carson E."/>
            <person name="Keyser V."/>
            <person name="Newman J."/>
            <person name="Miller J."/>
        </authorList>
    </citation>
    <scope>NUCLEOTIDE SEQUENCE [LARGE SCALE GENOMIC DNA]</scope>
    <source>
        <strain evidence="18 19">KACC 14530</strain>
    </source>
</reference>
<dbReference type="GO" id="GO:0007234">
    <property type="term" value="P:osmosensory signaling via phosphorelay pathway"/>
    <property type="evidence" value="ECO:0007669"/>
    <property type="project" value="TreeGrafter"/>
</dbReference>
<keyword evidence="12" id="KW-1133">Transmembrane helix</keyword>
<dbReference type="InterPro" id="IPR013656">
    <property type="entry name" value="PAS_4"/>
</dbReference>
<accession>A0A0T5VWG4</accession>
<dbReference type="PROSITE" id="PS50109">
    <property type="entry name" value="HIS_KIN"/>
    <property type="match status" value="1"/>
</dbReference>
<dbReference type="Gene3D" id="3.30.565.10">
    <property type="entry name" value="Histidine kinase-like ATPase, C-terminal domain"/>
    <property type="match status" value="1"/>
</dbReference>
<feature type="domain" description="PAC" evidence="17">
    <location>
        <begin position="74"/>
        <end position="126"/>
    </location>
</feature>
<evidence type="ECO:0000259" key="17">
    <source>
        <dbReference type="PROSITE" id="PS50113"/>
    </source>
</evidence>
<dbReference type="GO" id="GO:0000156">
    <property type="term" value="F:phosphorelay response regulator activity"/>
    <property type="evidence" value="ECO:0007669"/>
    <property type="project" value="TreeGrafter"/>
</dbReference>
<name>A0A0T5VWG4_9SPHI</name>
<dbReference type="EC" id="2.7.13.3" evidence="4"/>
<dbReference type="SUPFAM" id="SSF55874">
    <property type="entry name" value="ATPase domain of HSP90 chaperone/DNA topoisomerase II/histidine kinase"/>
    <property type="match status" value="1"/>
</dbReference>
<evidence type="ECO:0000256" key="11">
    <source>
        <dbReference type="ARBA" id="ARBA00022840"/>
    </source>
</evidence>
<dbReference type="SMART" id="SM00091">
    <property type="entry name" value="PAS"/>
    <property type="match status" value="2"/>
</dbReference>
<dbReference type="Pfam" id="PF13426">
    <property type="entry name" value="PAS_9"/>
    <property type="match status" value="1"/>
</dbReference>
<keyword evidence="10 18" id="KW-0418">Kinase</keyword>
<dbReference type="InterPro" id="IPR003661">
    <property type="entry name" value="HisK_dim/P_dom"/>
</dbReference>
<dbReference type="GO" id="GO:0000155">
    <property type="term" value="F:phosphorelay sensor kinase activity"/>
    <property type="evidence" value="ECO:0007669"/>
    <property type="project" value="InterPro"/>
</dbReference>
<dbReference type="SMART" id="SM00388">
    <property type="entry name" value="HisKA"/>
    <property type="match status" value="1"/>
</dbReference>
<dbReference type="CDD" id="cd00130">
    <property type="entry name" value="PAS"/>
    <property type="match status" value="2"/>
</dbReference>
<dbReference type="InterPro" id="IPR003594">
    <property type="entry name" value="HATPase_dom"/>
</dbReference>
<evidence type="ECO:0000256" key="2">
    <source>
        <dbReference type="ARBA" id="ARBA00004236"/>
    </source>
</evidence>
<evidence type="ECO:0000256" key="7">
    <source>
        <dbReference type="ARBA" id="ARBA00022679"/>
    </source>
</evidence>
<proteinExistence type="predicted"/>
<gene>
    <name evidence="18" type="ORF">ASU31_00175</name>
</gene>
<evidence type="ECO:0000256" key="3">
    <source>
        <dbReference type="ARBA" id="ARBA00004314"/>
    </source>
</evidence>
<dbReference type="InterPro" id="IPR004358">
    <property type="entry name" value="Sig_transdc_His_kin-like_C"/>
</dbReference>
<dbReference type="InterPro" id="IPR000014">
    <property type="entry name" value="PAS"/>
</dbReference>
<dbReference type="PRINTS" id="PR00344">
    <property type="entry name" value="BCTRLSENSOR"/>
</dbReference>
<organism evidence="18 19">
    <name type="scientific">Pedobacter ginsenosidimutans</name>
    <dbReference type="NCBI Taxonomy" id="687842"/>
    <lineage>
        <taxon>Bacteria</taxon>
        <taxon>Pseudomonadati</taxon>
        <taxon>Bacteroidota</taxon>
        <taxon>Sphingobacteriia</taxon>
        <taxon>Sphingobacteriales</taxon>
        <taxon>Sphingobacteriaceae</taxon>
        <taxon>Pedobacter</taxon>
    </lineage>
</organism>
<dbReference type="GO" id="GO:0005524">
    <property type="term" value="F:ATP binding"/>
    <property type="evidence" value="ECO:0007669"/>
    <property type="project" value="UniProtKB-KW"/>
</dbReference>
<comment type="caution">
    <text evidence="18">The sequence shown here is derived from an EMBL/GenBank/DDBJ whole genome shotgun (WGS) entry which is preliminary data.</text>
</comment>
<keyword evidence="8" id="KW-0812">Transmembrane</keyword>
<keyword evidence="9" id="KW-0547">Nucleotide-binding</keyword>
<feature type="domain" description="PAS" evidence="16">
    <location>
        <begin position="1"/>
        <end position="71"/>
    </location>
</feature>
<dbReference type="SMART" id="SM00387">
    <property type="entry name" value="HATPase_c"/>
    <property type="match status" value="1"/>
</dbReference>
<keyword evidence="7" id="KW-0808">Transferase</keyword>
<dbReference type="CDD" id="cd00082">
    <property type="entry name" value="HisKA"/>
    <property type="match status" value="1"/>
</dbReference>